<feature type="region of interest" description="Disordered" evidence="1">
    <location>
        <begin position="265"/>
        <end position="307"/>
    </location>
</feature>
<dbReference type="AlphaFoldDB" id="W2T1X0"/>
<keyword evidence="3" id="KW-1185">Reference proteome</keyword>
<dbReference type="EMBL" id="KI660323">
    <property type="protein sequence ID" value="ETN74972.1"/>
    <property type="molecule type" value="Genomic_DNA"/>
</dbReference>
<evidence type="ECO:0000313" key="3">
    <source>
        <dbReference type="Proteomes" id="UP000053676"/>
    </source>
</evidence>
<feature type="region of interest" description="Disordered" evidence="1">
    <location>
        <begin position="155"/>
        <end position="237"/>
    </location>
</feature>
<feature type="compositionally biased region" description="Polar residues" evidence="1">
    <location>
        <begin position="85"/>
        <end position="100"/>
    </location>
</feature>
<organism evidence="2 3">
    <name type="scientific">Necator americanus</name>
    <name type="common">Human hookworm</name>
    <dbReference type="NCBI Taxonomy" id="51031"/>
    <lineage>
        <taxon>Eukaryota</taxon>
        <taxon>Metazoa</taxon>
        <taxon>Ecdysozoa</taxon>
        <taxon>Nematoda</taxon>
        <taxon>Chromadorea</taxon>
        <taxon>Rhabditida</taxon>
        <taxon>Rhabditina</taxon>
        <taxon>Rhabditomorpha</taxon>
        <taxon>Strongyloidea</taxon>
        <taxon>Ancylostomatidae</taxon>
        <taxon>Bunostominae</taxon>
        <taxon>Necator</taxon>
    </lineage>
</organism>
<dbReference type="Proteomes" id="UP000053676">
    <property type="component" value="Unassembled WGS sequence"/>
</dbReference>
<feature type="compositionally biased region" description="Polar residues" evidence="1">
    <location>
        <begin position="155"/>
        <end position="182"/>
    </location>
</feature>
<accession>W2T1X0</accession>
<sequence>MSEPESRLPTPGRVPPGSTSVGALPPLTLPQPRLDPLAGISSVHHSYASPSLTTQLSGQCNRFNILIQMMPSPILQSGILSPVSTQSPLSHQMLSPQQKPQGAPSVGPAVQPQQLQDVRRQGIILGQEQIRGQFSHIVTTVSSNKRTNEMGRQIQSVPNSPASLAISTPPQSVQVRHSSLDAQLSPGSSSAGNPSPSYSNHSSPSVIQIHNGHGPTGSYVQSSSMHSHTGPSLTRYSSLPNQEQMQHHVAIGSVSSSTKQIFQHEVQSRPVHQVSIPATSVPQRSLTAQTPQAPSLLQQQLSVRPAR</sequence>
<feature type="compositionally biased region" description="Polar residues" evidence="1">
    <location>
        <begin position="218"/>
        <end position="237"/>
    </location>
</feature>
<dbReference type="STRING" id="51031.W2T1X0"/>
<feature type="compositionally biased region" description="Low complexity" evidence="1">
    <location>
        <begin position="185"/>
        <end position="205"/>
    </location>
</feature>
<evidence type="ECO:0000313" key="2">
    <source>
        <dbReference type="EMBL" id="ETN74972.1"/>
    </source>
</evidence>
<gene>
    <name evidence="2" type="ORF">NECAME_03887</name>
</gene>
<name>W2T1X0_NECAM</name>
<feature type="region of interest" description="Disordered" evidence="1">
    <location>
        <begin position="85"/>
        <end position="111"/>
    </location>
</feature>
<feature type="compositionally biased region" description="Polar residues" evidence="1">
    <location>
        <begin position="276"/>
        <end position="287"/>
    </location>
</feature>
<protein>
    <submittedName>
        <fullName evidence="2">Uncharacterized protein</fullName>
    </submittedName>
</protein>
<feature type="non-terminal residue" evidence="2">
    <location>
        <position position="307"/>
    </location>
</feature>
<reference evidence="3" key="1">
    <citation type="journal article" date="2014" name="Nat. Genet.">
        <title>Genome of the human hookworm Necator americanus.</title>
        <authorList>
            <person name="Tang Y.T."/>
            <person name="Gao X."/>
            <person name="Rosa B.A."/>
            <person name="Abubucker S."/>
            <person name="Hallsworth-Pepin K."/>
            <person name="Martin J."/>
            <person name="Tyagi R."/>
            <person name="Heizer E."/>
            <person name="Zhang X."/>
            <person name="Bhonagiri-Palsikar V."/>
            <person name="Minx P."/>
            <person name="Warren W.C."/>
            <person name="Wang Q."/>
            <person name="Zhan B."/>
            <person name="Hotez P.J."/>
            <person name="Sternberg P.W."/>
            <person name="Dougall A."/>
            <person name="Gaze S.T."/>
            <person name="Mulvenna J."/>
            <person name="Sotillo J."/>
            <person name="Ranganathan S."/>
            <person name="Rabelo E.M."/>
            <person name="Wilson R.K."/>
            <person name="Felgner P.L."/>
            <person name="Bethony J."/>
            <person name="Hawdon J.M."/>
            <person name="Gasser R.B."/>
            <person name="Loukas A."/>
            <person name="Mitreva M."/>
        </authorList>
    </citation>
    <scope>NUCLEOTIDE SEQUENCE [LARGE SCALE GENOMIC DNA]</scope>
</reference>
<proteinExistence type="predicted"/>
<evidence type="ECO:0000256" key="1">
    <source>
        <dbReference type="SAM" id="MobiDB-lite"/>
    </source>
</evidence>
<dbReference type="OrthoDB" id="5977486at2759"/>
<dbReference type="KEGG" id="nai:NECAME_03887"/>
<feature type="compositionally biased region" description="Low complexity" evidence="1">
    <location>
        <begin position="288"/>
        <end position="307"/>
    </location>
</feature>
<feature type="region of interest" description="Disordered" evidence="1">
    <location>
        <begin position="1"/>
        <end position="35"/>
    </location>
</feature>